<evidence type="ECO:0000313" key="1">
    <source>
        <dbReference type="EMBL" id="CAL4066633.1"/>
    </source>
</evidence>
<proteinExistence type="predicted"/>
<comment type="caution">
    <text evidence="1">The sequence shown here is derived from an EMBL/GenBank/DDBJ whole genome shotgun (WGS) entry which is preliminary data.</text>
</comment>
<keyword evidence="2" id="KW-1185">Reference proteome</keyword>
<feature type="non-terminal residue" evidence="1">
    <location>
        <position position="143"/>
    </location>
</feature>
<reference evidence="1 2" key="1">
    <citation type="submission" date="2024-05" db="EMBL/GenBank/DDBJ databases">
        <authorList>
            <person name="Wallberg A."/>
        </authorList>
    </citation>
    <scope>NUCLEOTIDE SEQUENCE [LARGE SCALE GENOMIC DNA]</scope>
</reference>
<dbReference type="Proteomes" id="UP001497623">
    <property type="component" value="Unassembled WGS sequence"/>
</dbReference>
<dbReference type="EMBL" id="CAXKWB010002330">
    <property type="protein sequence ID" value="CAL4066633.1"/>
    <property type="molecule type" value="Genomic_DNA"/>
</dbReference>
<organism evidence="1 2">
    <name type="scientific">Meganyctiphanes norvegica</name>
    <name type="common">Northern krill</name>
    <name type="synonym">Thysanopoda norvegica</name>
    <dbReference type="NCBI Taxonomy" id="48144"/>
    <lineage>
        <taxon>Eukaryota</taxon>
        <taxon>Metazoa</taxon>
        <taxon>Ecdysozoa</taxon>
        <taxon>Arthropoda</taxon>
        <taxon>Crustacea</taxon>
        <taxon>Multicrustacea</taxon>
        <taxon>Malacostraca</taxon>
        <taxon>Eumalacostraca</taxon>
        <taxon>Eucarida</taxon>
        <taxon>Euphausiacea</taxon>
        <taxon>Euphausiidae</taxon>
        <taxon>Meganyctiphanes</taxon>
    </lineage>
</organism>
<dbReference type="AlphaFoldDB" id="A0AAV2Q1P3"/>
<sequence length="143" mass="15657">MAGVLGLGPTSCLTGTVQAGVLGSLSAMFYSRCNSDVQLCCTTSVRLTFRGGNQSTVRTSPQISQKWMDLLSNLNLLLIPEIETTEGRKYYYKKRFGNRDVIAEEITPIDCSTYNTLQVAIIVMFMATLPSIFSGCIQPRLTG</sequence>
<protein>
    <submittedName>
        <fullName evidence="1">Uncharacterized protein</fullName>
    </submittedName>
</protein>
<evidence type="ECO:0000313" key="2">
    <source>
        <dbReference type="Proteomes" id="UP001497623"/>
    </source>
</evidence>
<accession>A0AAV2Q1P3</accession>
<name>A0AAV2Q1P3_MEGNR</name>
<gene>
    <name evidence="1" type="ORF">MNOR_LOCUS5880</name>
</gene>